<feature type="chain" id="PRO_5046422324" evidence="1">
    <location>
        <begin position="22"/>
        <end position="631"/>
    </location>
</feature>
<reference evidence="4 5" key="1">
    <citation type="submission" date="2020-08" db="EMBL/GenBank/DDBJ databases">
        <title>Genome public.</title>
        <authorList>
            <person name="Liu C."/>
            <person name="Sun Q."/>
        </authorList>
    </citation>
    <scope>NUCLEOTIDE SEQUENCE [LARGE SCALE GENOMIC DNA]</scope>
    <source>
        <strain evidence="4 5">New-7</strain>
    </source>
</reference>
<evidence type="ECO:0000313" key="4">
    <source>
        <dbReference type="EMBL" id="MBC5617305.1"/>
    </source>
</evidence>
<feature type="domain" description="Non-reducing end beta-L-arabinofuranosidase-like GH127 middle" evidence="3">
    <location>
        <begin position="420"/>
        <end position="514"/>
    </location>
</feature>
<name>A0ABR7CPN3_9BACT</name>
<evidence type="ECO:0000256" key="1">
    <source>
        <dbReference type="SAM" id="SignalP"/>
    </source>
</evidence>
<dbReference type="InterPro" id="IPR049174">
    <property type="entry name" value="Beta-AFase-like"/>
</dbReference>
<proteinExistence type="predicted"/>
<dbReference type="InterPro" id="IPR012878">
    <property type="entry name" value="Beta-AFase-like_GH127_cat"/>
</dbReference>
<dbReference type="InterPro" id="IPR049046">
    <property type="entry name" value="Beta-AFase-like_GH127_middle"/>
</dbReference>
<evidence type="ECO:0000259" key="2">
    <source>
        <dbReference type="Pfam" id="PF07944"/>
    </source>
</evidence>
<keyword evidence="1" id="KW-0732">Signal</keyword>
<dbReference type="Pfam" id="PF20736">
    <property type="entry name" value="Glyco_hydro127M"/>
    <property type="match status" value="1"/>
</dbReference>
<feature type="domain" description="Non-reducing end beta-L-arabinofuranosidase-like GH127 catalytic" evidence="2">
    <location>
        <begin position="74"/>
        <end position="407"/>
    </location>
</feature>
<protein>
    <submittedName>
        <fullName evidence="4">Glycoside hydrolase family 127 protein</fullName>
    </submittedName>
</protein>
<dbReference type="GO" id="GO:0016787">
    <property type="term" value="F:hydrolase activity"/>
    <property type="evidence" value="ECO:0007669"/>
    <property type="project" value="UniProtKB-KW"/>
</dbReference>
<dbReference type="SUPFAM" id="SSF48208">
    <property type="entry name" value="Six-hairpin glycosidases"/>
    <property type="match status" value="1"/>
</dbReference>
<dbReference type="EMBL" id="JACOOK010000005">
    <property type="protein sequence ID" value="MBC5617305.1"/>
    <property type="molecule type" value="Genomic_DNA"/>
</dbReference>
<keyword evidence="4" id="KW-0378">Hydrolase</keyword>
<dbReference type="PANTHER" id="PTHR43465">
    <property type="entry name" value="DUF1680 DOMAIN PROTEIN (AFU_ORTHOLOGUE AFUA_1G08910)"/>
    <property type="match status" value="1"/>
</dbReference>
<dbReference type="PANTHER" id="PTHR43465:SF2">
    <property type="entry name" value="DUF1680 DOMAIN PROTEIN (AFU_ORTHOLOGUE AFUA_1G08910)"/>
    <property type="match status" value="1"/>
</dbReference>
<accession>A0ABR7CPN3</accession>
<dbReference type="InterPro" id="IPR008928">
    <property type="entry name" value="6-hairpin_glycosidase_sf"/>
</dbReference>
<gene>
    <name evidence="4" type="ORF">H8S08_09810</name>
</gene>
<organism evidence="4 5">
    <name type="scientific">Alistipes hominis</name>
    <dbReference type="NCBI Taxonomy" id="2763015"/>
    <lineage>
        <taxon>Bacteria</taxon>
        <taxon>Pseudomonadati</taxon>
        <taxon>Bacteroidota</taxon>
        <taxon>Bacteroidia</taxon>
        <taxon>Bacteroidales</taxon>
        <taxon>Rikenellaceae</taxon>
        <taxon>Alistipes</taxon>
    </lineage>
</organism>
<evidence type="ECO:0000313" key="5">
    <source>
        <dbReference type="Proteomes" id="UP000636891"/>
    </source>
</evidence>
<keyword evidence="5" id="KW-1185">Reference proteome</keyword>
<evidence type="ECO:0000259" key="3">
    <source>
        <dbReference type="Pfam" id="PF20736"/>
    </source>
</evidence>
<comment type="caution">
    <text evidence="4">The sequence shown here is derived from an EMBL/GenBank/DDBJ whole genome shotgun (WGS) entry which is preliminary data.</text>
</comment>
<feature type="signal peptide" evidence="1">
    <location>
        <begin position="1"/>
        <end position="21"/>
    </location>
</feature>
<dbReference type="Pfam" id="PF07944">
    <property type="entry name" value="Beta-AFase-like_GH127_cat"/>
    <property type="match status" value="1"/>
</dbReference>
<dbReference type="Proteomes" id="UP000636891">
    <property type="component" value="Unassembled WGS sequence"/>
</dbReference>
<dbReference type="RefSeq" id="WP_118656918.1">
    <property type="nucleotide sequence ID" value="NZ_JACOOK010000005.1"/>
</dbReference>
<sequence>MKRKVISAALLSLLIVGETAAARKPSATFKRAPEPTVQTHVDGYLGGRIDACIRVRVMSEDENLLVAPFRQRNETNRWQSEFWGKWTLGAIGAYRYNRDPQLLQKIGNGVSGLLSTQSEDGYIGNYAPEAQLTNWDVWGQKYTLLGLLAYYDLTGDKKAIEGACKLADRLMTVIPAKKEIEMAGIYRGLPPSSILEPIVYLYNRTGNGKYLDFAKYIVGRWETDKGPQLIGKALAGVPVAERFPFKSGWETWCSWDNGQKAYEMMSCYDGLLELYKITKNPDYLKAVEATVRNIIDEEINIAGSGSAFECFYHGKRLQTDPAYHTMETCVTMTWMKLCQNLLDLTKNPLYADQIEKTTYNALLAALKEDAGQIAKYSPLEGVRSAGEHQCGMHVNCCNSNGPRAFAMIPTAAVLSSNDSLFVNLYGPSTTKASLGKNEISLEQTTAYPEDGDIEIAVNAPRNLEFAVAVRIPAWSKVSRVAVNGESIGDVRPGTYVTVRRRWEPGDKISVNLDMRGRLVELNGYQAIERGPIVLARDSRFDDGFVDEASVIQANADGYVELMPVTEADKPEKMWMVYTAPLVLGTDLEGDFYKPRQIRFCDFASAGNTWDRRIRYRVWLKKTYNVILAPQQ</sequence>